<dbReference type="EMBL" id="CAJVPD010000304">
    <property type="protein sequence ID" value="CAG8429218.1"/>
    <property type="molecule type" value="Genomic_DNA"/>
</dbReference>
<proteinExistence type="predicted"/>
<evidence type="ECO:0000313" key="2">
    <source>
        <dbReference type="Proteomes" id="UP001152592"/>
    </source>
</evidence>
<protein>
    <submittedName>
        <fullName evidence="1">Uncharacterized protein</fullName>
    </submittedName>
</protein>
<comment type="caution">
    <text evidence="1">The sequence shown here is derived from an EMBL/GenBank/DDBJ whole genome shotgun (WGS) entry which is preliminary data.</text>
</comment>
<dbReference type="Proteomes" id="UP001152592">
    <property type="component" value="Unassembled WGS sequence"/>
</dbReference>
<organism evidence="1 2">
    <name type="scientific">Penicillium salamii</name>
    <dbReference type="NCBI Taxonomy" id="1612424"/>
    <lineage>
        <taxon>Eukaryota</taxon>
        <taxon>Fungi</taxon>
        <taxon>Dikarya</taxon>
        <taxon>Ascomycota</taxon>
        <taxon>Pezizomycotina</taxon>
        <taxon>Eurotiomycetes</taxon>
        <taxon>Eurotiomycetidae</taxon>
        <taxon>Eurotiales</taxon>
        <taxon>Aspergillaceae</taxon>
        <taxon>Penicillium</taxon>
    </lineage>
</organism>
<gene>
    <name evidence="1" type="ORF">PSALAMII_LOCUS10746</name>
</gene>
<dbReference type="OrthoDB" id="2117453at2759"/>
<name>A0A9W4P0T7_9EURO</name>
<evidence type="ECO:0000313" key="1">
    <source>
        <dbReference type="EMBL" id="CAG8429218.1"/>
    </source>
</evidence>
<sequence>MGIFRHSRILHQASWNRDCLSNSFDSIHRDTAIDVIIAEHVLREQVQREEARNIRTTACEKSMAAEDQKTQSENVKSTLEHALYRAVSMLEPPNKLVYDALRRDPKWFMRNPLVEDCIDSGGCCSRQCRCCAERCPLGAHKGQGHCTSECWCCAEFRGYELSSQQKKDIRESMEARLRYRGHCDFSPYLLRMASGFFSPSKPPKPKENWWFRTGRQA</sequence>
<reference evidence="1" key="1">
    <citation type="submission" date="2021-07" db="EMBL/GenBank/DDBJ databases">
        <authorList>
            <person name="Branca A.L. A."/>
        </authorList>
    </citation>
    <scope>NUCLEOTIDE SEQUENCE</scope>
</reference>
<dbReference type="AlphaFoldDB" id="A0A9W4P0T7"/>
<accession>A0A9W4P0T7</accession>